<feature type="compositionally biased region" description="Basic and acidic residues" evidence="1">
    <location>
        <begin position="91"/>
        <end position="101"/>
    </location>
</feature>
<name>A0A9N7YV44_PLEPL</name>
<dbReference type="AlphaFoldDB" id="A0A9N7YV44"/>
<evidence type="ECO:0000313" key="3">
    <source>
        <dbReference type="Proteomes" id="UP001153269"/>
    </source>
</evidence>
<sequence>MRNCEKLVTKFCVEQTEQLQVDESETSRDSQQIHQFPADPPVPSRSTSSQQIHQFPADPPVPSRSTSSQQIHQFPGWDLSCTGSSPGGKITDIRRVNKDRKEEEEEEEEKSRGWMKGVQRWRREEGQRRRRKEARGRI</sequence>
<dbReference type="EMBL" id="CADEAL010002190">
    <property type="protein sequence ID" value="CAB1438672.1"/>
    <property type="molecule type" value="Genomic_DNA"/>
</dbReference>
<dbReference type="Proteomes" id="UP001153269">
    <property type="component" value="Unassembled WGS sequence"/>
</dbReference>
<feature type="region of interest" description="Disordered" evidence="1">
    <location>
        <begin position="18"/>
        <end position="138"/>
    </location>
</feature>
<feature type="compositionally biased region" description="Polar residues" evidence="1">
    <location>
        <begin position="63"/>
        <end position="72"/>
    </location>
</feature>
<accession>A0A9N7YV44</accession>
<gene>
    <name evidence="2" type="ORF">PLEPLA_LOCUS26558</name>
</gene>
<organism evidence="2 3">
    <name type="scientific">Pleuronectes platessa</name>
    <name type="common">European plaice</name>
    <dbReference type="NCBI Taxonomy" id="8262"/>
    <lineage>
        <taxon>Eukaryota</taxon>
        <taxon>Metazoa</taxon>
        <taxon>Chordata</taxon>
        <taxon>Craniata</taxon>
        <taxon>Vertebrata</taxon>
        <taxon>Euteleostomi</taxon>
        <taxon>Actinopterygii</taxon>
        <taxon>Neopterygii</taxon>
        <taxon>Teleostei</taxon>
        <taxon>Neoteleostei</taxon>
        <taxon>Acanthomorphata</taxon>
        <taxon>Carangaria</taxon>
        <taxon>Pleuronectiformes</taxon>
        <taxon>Pleuronectoidei</taxon>
        <taxon>Pleuronectidae</taxon>
        <taxon>Pleuronectes</taxon>
    </lineage>
</organism>
<feature type="compositionally biased region" description="Polar residues" evidence="1">
    <location>
        <begin position="44"/>
        <end position="53"/>
    </location>
</feature>
<feature type="compositionally biased region" description="Basic residues" evidence="1">
    <location>
        <begin position="128"/>
        <end position="138"/>
    </location>
</feature>
<protein>
    <submittedName>
        <fullName evidence="2">Uncharacterized protein</fullName>
    </submittedName>
</protein>
<evidence type="ECO:0000256" key="1">
    <source>
        <dbReference type="SAM" id="MobiDB-lite"/>
    </source>
</evidence>
<proteinExistence type="predicted"/>
<keyword evidence="3" id="KW-1185">Reference proteome</keyword>
<comment type="caution">
    <text evidence="2">The sequence shown here is derived from an EMBL/GenBank/DDBJ whole genome shotgun (WGS) entry which is preliminary data.</text>
</comment>
<evidence type="ECO:0000313" key="2">
    <source>
        <dbReference type="EMBL" id="CAB1438672.1"/>
    </source>
</evidence>
<reference evidence="2" key="1">
    <citation type="submission" date="2020-03" db="EMBL/GenBank/DDBJ databases">
        <authorList>
            <person name="Weist P."/>
        </authorList>
    </citation>
    <scope>NUCLEOTIDE SEQUENCE</scope>
</reference>